<evidence type="ECO:0000256" key="1">
    <source>
        <dbReference type="SAM" id="SignalP"/>
    </source>
</evidence>
<evidence type="ECO:0000313" key="4">
    <source>
        <dbReference type="Proteomes" id="UP000192277"/>
    </source>
</evidence>
<feature type="domain" description="PKD" evidence="2">
    <location>
        <begin position="119"/>
        <end position="171"/>
    </location>
</feature>
<accession>A0ABX3P6V1</accession>
<feature type="domain" description="PKD" evidence="2">
    <location>
        <begin position="1067"/>
        <end position="1119"/>
    </location>
</feature>
<feature type="domain" description="PKD" evidence="2">
    <location>
        <begin position="1176"/>
        <end position="1222"/>
    </location>
</feature>
<dbReference type="Proteomes" id="UP000192277">
    <property type="component" value="Unassembled WGS sequence"/>
</dbReference>
<feature type="chain" id="PRO_5046836864" description="PKD domain-containing protein" evidence="1">
    <location>
        <begin position="27"/>
        <end position="1697"/>
    </location>
</feature>
<dbReference type="SUPFAM" id="SSF49299">
    <property type="entry name" value="PKD domain"/>
    <property type="match status" value="9"/>
</dbReference>
<sequence>MRQTRKPSVFLLLLVVSVLFASPAFTQVTAGIRANGQVVNHGDTVRVCEGSSISYLSSAQGSLLIDWFFTGGTTANASGLGPFVVLYPKAGFYTTKQVITGGNMTDSMEVIVEVSNNKPAAGFSFSANNVCGNTNIQFTDHAVGASLSYLWRFGDGSTSTLPNPSYQFLNAVGMPGITNYSVTQIVTNRYGCIDSTAQNITIRNVPDAAVGNADIAITYGTFNDVPTFKRCANVPSYTFSFVNESTTMPINATYLISWGDGTPDTSFNSWPAATIIKHIFPLGSSTMTVSVTGADGCIGIKKYIVFLGSTPAGGLASLGNTDVCASDSLRFAINNISANPPGTQYSFLINDGSDPQVFVHPPPSIAAHFFRQGSCGFSSSSGNSTFPNAFGAYLTIQNPCGTTSPSVVPIYVSGKPRANIYVGPSETVCTNSNVDIISNSTYGSVITPTGGTGSTCTNSGKQVWTISPATGYTITSGTLGSLNGNAANGFLWTKGSGALTATFNTPGLYTVKLYIFNDKCGLDSTIKVICVRNPPSAQFTMNRNSSCGAGKAIFTNTSPTSGCQGDKYTWKVTYSDPLGCGSTQTPAWQFTNGSTINTASPEIQFNVPGKYIIRLTVTANAAGMACSESYKEDTFYVKGLPTAVISPINAICITNGLTPSATATACYSPGPLGVQWSFTNGTPATSNQLIPGNIQYTSTGTHAVQLKVIDSSCNTSVVVNTSVLVTDKPVANAGNDTVICSRSPITLGAPGVNGVNYQWSPATGLSSTTSANPALLLDYTGTANDTTYGYKLIASIGANCATDDSIYITVKRRPVVTITTAAATICINTATQLAGGGATTYTWWPTTALTYTTADTVLVKPAVTTTYFLAGTLANGCSDTAKVQVVVNPDAKAQFTATGTTKCAPVDLDSVITTIPFPQGNAGYTWFANGVQVAANTNGAFPSYPVAGMAQHVLVKLVTTSAHGCKADSMEMTFHTVPGVTANFTKDKASGCGPLNVTFTNTSSQLNNIQFFWNFGNGVSSTQASPAAITFNSSPDFRDTTYYITLKAFNGCDTSYHRDSVLVHPDAKARFTVDATKGCSPFTVTISNKSPGNNFAYYWNFDDGTTDTTTRNNTFVHVYHTGAIDTFNVRLIAENQCGRDTQTISLLVLPNNIDAQVLINGPQLEGCAPHTVAFNNSSTGASTLTWNFGDNTPAIVTPNTQNIVGHTFTYGGVFTITIKLENGCTDTTIYRKVTAYNKPIAAFDISNPVICTGNSVFTTNKATNATAFEWLWGDGQTSSAVNDAHAYAAPGSYTIKQVAKKVNSSGLVCTDTASTVLAVTNKIPPQLSVQPGSTCAPYTLQAAATGAARALKVEWTFYDSAQAPYVFTATGTSAAHLYNKAGTYSVKLLVRTTNECADSITYTFNVYNTPVVQFNPINNNTCNHDTTIAFTAKVKYAGTDAVHLKWFINNSLQGMDLPFAYRFQAPDLATTATPYAIRVLAENSTGCGDTVTGGTLNIQPLPRPQIAFSPSKVLVQPDYTFTFWDTMPAGVNKIYEWNLGDRTRQTKSGQKITYTYGDTGLYNVQLYVQDYGTGCHGYDTVQVRILYMPGYLYVPNAICPGCSNNSLRLFLPMGKGLSQYRLRVFNSWGQKIFETNRLDANGSPNEPWDGRYNGQYIQQDTYGWQIEARYVNGTEWKGMVYPNSDKGVKAGFITVVK</sequence>
<dbReference type="Pfam" id="PF18911">
    <property type="entry name" value="PKD_4"/>
    <property type="match status" value="4"/>
</dbReference>
<feature type="domain" description="PKD" evidence="2">
    <location>
        <begin position="588"/>
        <end position="625"/>
    </location>
</feature>
<feature type="domain" description="PKD" evidence="2">
    <location>
        <begin position="1238"/>
        <end position="1296"/>
    </location>
</feature>
<feature type="domain" description="PKD" evidence="2">
    <location>
        <begin position="1339"/>
        <end position="1390"/>
    </location>
</feature>
<dbReference type="PROSITE" id="PS50093">
    <property type="entry name" value="PKD"/>
    <property type="match status" value="7"/>
</dbReference>
<dbReference type="RefSeq" id="WP_014216521.1">
    <property type="nucleotide sequence ID" value="NZ_LWBO01000002.1"/>
</dbReference>
<feature type="domain" description="PKD" evidence="2">
    <location>
        <begin position="1529"/>
        <end position="1570"/>
    </location>
</feature>
<comment type="caution">
    <text evidence="3">The sequence shown here is derived from an EMBL/GenBank/DDBJ whole genome shotgun (WGS) entry which is preliminary data.</text>
</comment>
<gene>
    <name evidence="3" type="ORF">A4D02_20795</name>
</gene>
<dbReference type="SMART" id="SM00089">
    <property type="entry name" value="PKD"/>
    <property type="match status" value="8"/>
</dbReference>
<keyword evidence="1" id="KW-0732">Signal</keyword>
<dbReference type="CDD" id="cd00146">
    <property type="entry name" value="PKD"/>
    <property type="match status" value="1"/>
</dbReference>
<dbReference type="EMBL" id="LWBO01000002">
    <property type="protein sequence ID" value="OQP54119.1"/>
    <property type="molecule type" value="Genomic_DNA"/>
</dbReference>
<keyword evidence="4" id="KW-1185">Reference proteome</keyword>
<evidence type="ECO:0000313" key="3">
    <source>
        <dbReference type="EMBL" id="OQP54119.1"/>
    </source>
</evidence>
<reference evidence="3 4" key="1">
    <citation type="submission" date="2016-04" db="EMBL/GenBank/DDBJ databases">
        <authorList>
            <person name="Chen L."/>
            <person name="Zhuang W."/>
            <person name="Wang G."/>
        </authorList>
    </citation>
    <scope>NUCLEOTIDE SEQUENCE [LARGE SCALE GENOMIC DNA]</scope>
    <source>
        <strain evidence="4">GR20</strain>
    </source>
</reference>
<dbReference type="InterPro" id="IPR035986">
    <property type="entry name" value="PKD_dom_sf"/>
</dbReference>
<dbReference type="InterPro" id="IPR000601">
    <property type="entry name" value="PKD_dom"/>
</dbReference>
<dbReference type="Pfam" id="PF00801">
    <property type="entry name" value="PKD"/>
    <property type="match status" value="1"/>
</dbReference>
<organism evidence="3 4">
    <name type="scientific">Niastella koreensis</name>
    <dbReference type="NCBI Taxonomy" id="354356"/>
    <lineage>
        <taxon>Bacteria</taxon>
        <taxon>Pseudomonadati</taxon>
        <taxon>Bacteroidota</taxon>
        <taxon>Chitinophagia</taxon>
        <taxon>Chitinophagales</taxon>
        <taxon>Chitinophagaceae</taxon>
        <taxon>Niastella</taxon>
    </lineage>
</organism>
<name>A0ABX3P6V1_9BACT</name>
<evidence type="ECO:0000259" key="2">
    <source>
        <dbReference type="PROSITE" id="PS50093"/>
    </source>
</evidence>
<dbReference type="Gene3D" id="2.60.40.10">
    <property type="entry name" value="Immunoglobulins"/>
    <property type="match status" value="9"/>
</dbReference>
<feature type="signal peptide" evidence="1">
    <location>
        <begin position="1"/>
        <end position="26"/>
    </location>
</feature>
<dbReference type="InterPro" id="IPR013783">
    <property type="entry name" value="Ig-like_fold"/>
</dbReference>
<proteinExistence type="predicted"/>
<dbReference type="InterPro" id="IPR022409">
    <property type="entry name" value="PKD/Chitinase_dom"/>
</dbReference>
<protein>
    <recommendedName>
        <fullName evidence="2">PKD domain-containing protein</fullName>
    </recommendedName>
</protein>